<name>A0ABW5KJ81_9SPHI</name>
<reference evidence="3" key="1">
    <citation type="journal article" date="2019" name="Int. J. Syst. Evol. Microbiol.">
        <title>The Global Catalogue of Microorganisms (GCM) 10K type strain sequencing project: providing services to taxonomists for standard genome sequencing and annotation.</title>
        <authorList>
            <consortium name="The Broad Institute Genomics Platform"/>
            <consortium name="The Broad Institute Genome Sequencing Center for Infectious Disease"/>
            <person name="Wu L."/>
            <person name="Ma J."/>
        </authorList>
    </citation>
    <scope>NUCLEOTIDE SEQUENCE [LARGE SCALE GENOMIC DNA]</scope>
    <source>
        <strain evidence="3">KCTC 42662</strain>
    </source>
</reference>
<dbReference type="EMBL" id="JBHULR010000006">
    <property type="protein sequence ID" value="MFD2548917.1"/>
    <property type="molecule type" value="Genomic_DNA"/>
</dbReference>
<accession>A0ABW5KJ81</accession>
<proteinExistence type="predicted"/>
<evidence type="ECO:0000313" key="3">
    <source>
        <dbReference type="Proteomes" id="UP001597545"/>
    </source>
</evidence>
<feature type="region of interest" description="Disordered" evidence="1">
    <location>
        <begin position="13"/>
        <end position="34"/>
    </location>
</feature>
<comment type="caution">
    <text evidence="2">The sequence shown here is derived from an EMBL/GenBank/DDBJ whole genome shotgun (WGS) entry which is preliminary data.</text>
</comment>
<gene>
    <name evidence="2" type="ORF">ACFSR5_14805</name>
</gene>
<evidence type="ECO:0000313" key="2">
    <source>
        <dbReference type="EMBL" id="MFD2548917.1"/>
    </source>
</evidence>
<dbReference type="Proteomes" id="UP001597545">
    <property type="component" value="Unassembled WGS sequence"/>
</dbReference>
<evidence type="ECO:0000256" key="1">
    <source>
        <dbReference type="SAM" id="MobiDB-lite"/>
    </source>
</evidence>
<sequence length="97" mass="11307">MKILNDSGFRALFGLGEDEPSEEAPSPNGFPRSTRTISKEIYQQMYDRFSEFYDKKEIAKYNLIRMDSTIVSEASSRLKREHRSEEREKAGKIQLLI</sequence>
<evidence type="ECO:0008006" key="4">
    <source>
        <dbReference type="Google" id="ProtNLM"/>
    </source>
</evidence>
<keyword evidence="3" id="KW-1185">Reference proteome</keyword>
<dbReference type="RefSeq" id="WP_380905162.1">
    <property type="nucleotide sequence ID" value="NZ_JBHUEG010000005.1"/>
</dbReference>
<protein>
    <recommendedName>
        <fullName evidence="4">Transposase</fullName>
    </recommendedName>
</protein>
<organism evidence="2 3">
    <name type="scientific">Sphingobacterium suaedae</name>
    <dbReference type="NCBI Taxonomy" id="1686402"/>
    <lineage>
        <taxon>Bacteria</taxon>
        <taxon>Pseudomonadati</taxon>
        <taxon>Bacteroidota</taxon>
        <taxon>Sphingobacteriia</taxon>
        <taxon>Sphingobacteriales</taxon>
        <taxon>Sphingobacteriaceae</taxon>
        <taxon>Sphingobacterium</taxon>
    </lineage>
</organism>